<dbReference type="AlphaFoldDB" id="A0A084XX06"/>
<comment type="caution">
    <text evidence="1">The sequence shown here is derived from an EMBL/GenBank/DDBJ whole genome shotgun (WGS) entry which is preliminary data.</text>
</comment>
<evidence type="ECO:0000313" key="2">
    <source>
        <dbReference type="Proteomes" id="UP000019812"/>
    </source>
</evidence>
<evidence type="ECO:0000313" key="1">
    <source>
        <dbReference type="EMBL" id="KFB67000.1"/>
    </source>
</evidence>
<accession>A0A084XX06</accession>
<protein>
    <submittedName>
        <fullName evidence="1">Uncharacterized protein</fullName>
    </submittedName>
</protein>
<name>A0A084XX06_9PROT</name>
<proteinExistence type="predicted"/>
<organism evidence="1 2">
    <name type="scientific">Candidatus Accumulibacter vicinus</name>
    <dbReference type="NCBI Taxonomy" id="2954382"/>
    <lineage>
        <taxon>Bacteria</taxon>
        <taxon>Pseudomonadati</taxon>
        <taxon>Pseudomonadota</taxon>
        <taxon>Betaproteobacteria</taxon>
        <taxon>Candidatus Accumulibacter</taxon>
    </lineage>
</organism>
<gene>
    <name evidence="1" type="ORF">CAPSK01_003941</name>
</gene>
<reference evidence="1 2" key="1">
    <citation type="submission" date="2014-07" db="EMBL/GenBank/DDBJ databases">
        <title>Expanding our view of genomic diversity in Candidatus Accumulibacter clades.</title>
        <authorList>
            <person name="Skennerton C.T."/>
            <person name="Barr J.J."/>
            <person name="Slater F.R."/>
            <person name="Bond P.L."/>
            <person name="Tyson G.W."/>
        </authorList>
    </citation>
    <scope>NUCLEOTIDE SEQUENCE [LARGE SCALE GENOMIC DNA]</scope>
    <source>
        <strain evidence="2">SK-01</strain>
    </source>
</reference>
<sequence length="117" mass="13099">MRSCTPLTRETSGYVSSVSTILRTPMSGIYAFIGTASVCVLKICARITRTDDEVLHLWRARDALALKALSLVLSPRLRLSPRCRHVKVHCGLKAAVREVQQHLPDYDYALRTDVKGF</sequence>
<dbReference type="Proteomes" id="UP000019812">
    <property type="component" value="Unassembled WGS sequence"/>
</dbReference>
<dbReference type="EMBL" id="JDSS02000037">
    <property type="protein sequence ID" value="KFB67000.1"/>
    <property type="molecule type" value="Genomic_DNA"/>
</dbReference>